<dbReference type="PANTHER" id="PTHR30417:SF4">
    <property type="entry name" value="1,6-ANHYDRO-N-ACETYLMURAMYL-L-ALANINE AMIDASE AMPD"/>
    <property type="match status" value="1"/>
</dbReference>
<evidence type="ECO:0000256" key="9">
    <source>
        <dbReference type="ARBA" id="ARBA00022833"/>
    </source>
</evidence>
<gene>
    <name evidence="14" type="primary">ampD</name>
    <name evidence="14" type="ORF">GWI30_19105</name>
</gene>
<keyword evidence="10" id="KW-0961">Cell wall biogenesis/degradation</keyword>
<dbReference type="GO" id="GO:0009253">
    <property type="term" value="P:peptidoglycan catabolic process"/>
    <property type="evidence" value="ECO:0007669"/>
    <property type="project" value="InterPro"/>
</dbReference>
<dbReference type="NCBIfam" id="NF008758">
    <property type="entry name" value="PRK11789.1"/>
    <property type="match status" value="1"/>
</dbReference>
<dbReference type="EC" id="3.5.1.28" evidence="5"/>
<evidence type="ECO:0000256" key="2">
    <source>
        <dbReference type="ARBA" id="ARBA00001947"/>
    </source>
</evidence>
<dbReference type="Proteomes" id="UP000463871">
    <property type="component" value="Chromosome"/>
</dbReference>
<evidence type="ECO:0000256" key="5">
    <source>
        <dbReference type="ARBA" id="ARBA00011901"/>
    </source>
</evidence>
<organism evidence="14 15">
    <name type="scientific">Aeromonas media</name>
    <dbReference type="NCBI Taxonomy" id="651"/>
    <lineage>
        <taxon>Bacteria</taxon>
        <taxon>Pseudomonadati</taxon>
        <taxon>Pseudomonadota</taxon>
        <taxon>Gammaproteobacteria</taxon>
        <taxon>Aeromonadales</taxon>
        <taxon>Aeromonadaceae</taxon>
        <taxon>Aeromonas</taxon>
    </lineage>
</organism>
<dbReference type="SMART" id="SM00644">
    <property type="entry name" value="Ami_2"/>
    <property type="match status" value="1"/>
</dbReference>
<protein>
    <recommendedName>
        <fullName evidence="11">1,6-anhydro-N-acetylmuramyl-L-alanine amidase AmpD</fullName>
        <ecNumber evidence="5">3.5.1.28</ecNumber>
    </recommendedName>
    <alternativeName>
        <fullName evidence="12">N-acetylmuramoyl-L-alanine amidase</fullName>
    </alternativeName>
</protein>
<dbReference type="RefSeq" id="WP_161507563.1">
    <property type="nucleotide sequence ID" value="NZ_CAWPID010000001.1"/>
</dbReference>
<evidence type="ECO:0000256" key="12">
    <source>
        <dbReference type="ARBA" id="ARBA00042615"/>
    </source>
</evidence>
<dbReference type="CDD" id="cd06583">
    <property type="entry name" value="PGRP"/>
    <property type="match status" value="1"/>
</dbReference>
<dbReference type="Pfam" id="PF01510">
    <property type="entry name" value="Amidase_2"/>
    <property type="match status" value="1"/>
</dbReference>
<accession>A0AAE6VPV1</accession>
<dbReference type="PANTHER" id="PTHR30417">
    <property type="entry name" value="N-ACETYLMURAMOYL-L-ALANINE AMIDASE AMID"/>
    <property type="match status" value="1"/>
</dbReference>
<evidence type="ECO:0000256" key="3">
    <source>
        <dbReference type="ARBA" id="ARBA00004496"/>
    </source>
</evidence>
<dbReference type="GO" id="GO:0046872">
    <property type="term" value="F:metal ion binding"/>
    <property type="evidence" value="ECO:0007669"/>
    <property type="project" value="UniProtKB-KW"/>
</dbReference>
<dbReference type="GO" id="GO:0009254">
    <property type="term" value="P:peptidoglycan turnover"/>
    <property type="evidence" value="ECO:0007669"/>
    <property type="project" value="TreeGrafter"/>
</dbReference>
<reference evidence="14 15" key="1">
    <citation type="submission" date="2020-01" db="EMBL/GenBank/DDBJ databases">
        <title>Complete genome of Aeromonas media MC64.</title>
        <authorList>
            <person name="Cao G."/>
            <person name="Fu J."/>
            <person name="Zhong C."/>
        </authorList>
    </citation>
    <scope>NUCLEOTIDE SEQUENCE [LARGE SCALE GENOMIC DNA]</scope>
    <source>
        <strain evidence="14 15">MC64</strain>
    </source>
</reference>
<evidence type="ECO:0000256" key="8">
    <source>
        <dbReference type="ARBA" id="ARBA00022801"/>
    </source>
</evidence>
<feature type="domain" description="N-acetylmuramoyl-L-alanine amidase" evidence="13">
    <location>
        <begin position="24"/>
        <end position="175"/>
    </location>
</feature>
<keyword evidence="7" id="KW-0479">Metal-binding</keyword>
<evidence type="ECO:0000256" key="6">
    <source>
        <dbReference type="ARBA" id="ARBA00022490"/>
    </source>
</evidence>
<dbReference type="FunFam" id="3.40.80.10:FF:000002">
    <property type="entry name" value="1,6-anhydro-N-acetylmuramyl-L-alanine amidase"/>
    <property type="match status" value="1"/>
</dbReference>
<dbReference type="GO" id="GO:0005737">
    <property type="term" value="C:cytoplasm"/>
    <property type="evidence" value="ECO:0007669"/>
    <property type="project" value="UniProtKB-SubCell"/>
</dbReference>
<sequence>MTEPTTIFSIDRAGWCEQARKVPSPHHNERSSPDDISLLVIHGISLPPGEFGGPWIDDLFLGRLDPDAHPYFAGIHQLRVSAHCLIRRDGELVQYVPFTARAWHAGVSSWEGREACNDFSIGIELEGTDELPYSDVQYEVLAGLSRAISSQYPEVTAARIVGHCDIAPGRKTDPGTSFEWHRYRGMLNFE</sequence>
<dbReference type="EMBL" id="CP047962">
    <property type="protein sequence ID" value="QHQ52744.1"/>
    <property type="molecule type" value="Genomic_DNA"/>
</dbReference>
<comment type="subcellular location">
    <subcellularLocation>
        <location evidence="3">Cytoplasm</location>
    </subcellularLocation>
</comment>
<dbReference type="AlphaFoldDB" id="A0AAE6VPV1"/>
<dbReference type="GO" id="GO:0071555">
    <property type="term" value="P:cell wall organization"/>
    <property type="evidence" value="ECO:0007669"/>
    <property type="project" value="UniProtKB-KW"/>
</dbReference>
<evidence type="ECO:0000256" key="7">
    <source>
        <dbReference type="ARBA" id="ARBA00022723"/>
    </source>
</evidence>
<evidence type="ECO:0000256" key="10">
    <source>
        <dbReference type="ARBA" id="ARBA00023316"/>
    </source>
</evidence>
<comment type="similarity">
    <text evidence="4">Belongs to the N-acetylmuramoyl-L-alanine amidase 2 family.</text>
</comment>
<dbReference type="Gene3D" id="3.40.80.10">
    <property type="entry name" value="Peptidoglycan recognition protein-like"/>
    <property type="match status" value="1"/>
</dbReference>
<evidence type="ECO:0000259" key="13">
    <source>
        <dbReference type="SMART" id="SM00644"/>
    </source>
</evidence>
<comment type="catalytic activity">
    <reaction evidence="1">
        <text>Hydrolyzes the link between N-acetylmuramoyl residues and L-amino acid residues in certain cell-wall glycopeptides.</text>
        <dbReference type="EC" id="3.5.1.28"/>
    </reaction>
</comment>
<dbReference type="SUPFAM" id="SSF55846">
    <property type="entry name" value="N-acetylmuramoyl-L-alanine amidase-like"/>
    <property type="match status" value="1"/>
</dbReference>
<dbReference type="InterPro" id="IPR036505">
    <property type="entry name" value="Amidase/PGRP_sf"/>
</dbReference>
<comment type="cofactor">
    <cofactor evidence="2">
        <name>Zn(2+)</name>
        <dbReference type="ChEBI" id="CHEBI:29105"/>
    </cofactor>
</comment>
<keyword evidence="6" id="KW-0963">Cytoplasm</keyword>
<name>A0AAE6VPV1_AERME</name>
<evidence type="ECO:0000313" key="14">
    <source>
        <dbReference type="EMBL" id="QHQ52744.1"/>
    </source>
</evidence>
<proteinExistence type="inferred from homology"/>
<dbReference type="InterPro" id="IPR002502">
    <property type="entry name" value="Amidase_domain"/>
</dbReference>
<evidence type="ECO:0000256" key="11">
    <source>
        <dbReference type="ARBA" id="ARBA00039257"/>
    </source>
</evidence>
<evidence type="ECO:0000256" key="4">
    <source>
        <dbReference type="ARBA" id="ARBA00007553"/>
    </source>
</evidence>
<keyword evidence="8 14" id="KW-0378">Hydrolase</keyword>
<dbReference type="InterPro" id="IPR051206">
    <property type="entry name" value="NAMLAA_amidase_2"/>
</dbReference>
<evidence type="ECO:0000256" key="1">
    <source>
        <dbReference type="ARBA" id="ARBA00001561"/>
    </source>
</evidence>
<evidence type="ECO:0000313" key="15">
    <source>
        <dbReference type="Proteomes" id="UP000463871"/>
    </source>
</evidence>
<dbReference type="GO" id="GO:0008745">
    <property type="term" value="F:N-acetylmuramoyl-L-alanine amidase activity"/>
    <property type="evidence" value="ECO:0007669"/>
    <property type="project" value="UniProtKB-EC"/>
</dbReference>
<keyword evidence="9" id="KW-0862">Zinc</keyword>